<dbReference type="Pfam" id="PF01638">
    <property type="entry name" value="HxlR"/>
    <property type="match status" value="1"/>
</dbReference>
<sequence>MQRQGFFFIFAKKNTMAYNRTLRSNWITDPDTCAIELALATISGKWKLRIYDVLSKGETVRYCLINNKLEGISEKTLTSQLREMEQDGIITRIVYPEVPPRVEYQLTALGLSLQNVFDALTSWGLAYIEDKKEEKTKHK</sequence>
<reference evidence="5 6" key="1">
    <citation type="submission" date="2020-06" db="EMBL/GenBank/DDBJ databases">
        <authorList>
            <person name="Criscuolo A."/>
        </authorList>
    </citation>
    <scope>NUCLEOTIDE SEQUENCE [LARGE SCALE GENOMIC DNA]</scope>
    <source>
        <strain evidence="5">PXU-55</strain>
    </source>
</reference>
<evidence type="ECO:0000259" key="4">
    <source>
        <dbReference type="PROSITE" id="PS51118"/>
    </source>
</evidence>
<dbReference type="EMBL" id="CAIJDE010000048">
    <property type="protein sequence ID" value="CAC9975447.1"/>
    <property type="molecule type" value="Genomic_DNA"/>
</dbReference>
<dbReference type="InterPro" id="IPR036390">
    <property type="entry name" value="WH_DNA-bd_sf"/>
</dbReference>
<accession>A0A9N8J580</accession>
<name>A0A9N8J580_9FLAO</name>
<evidence type="ECO:0000313" key="5">
    <source>
        <dbReference type="EMBL" id="CAC9975447.1"/>
    </source>
</evidence>
<protein>
    <recommendedName>
        <fullName evidence="4">HTH hxlR-type domain-containing protein</fullName>
    </recommendedName>
</protein>
<keyword evidence="1" id="KW-0805">Transcription regulation</keyword>
<evidence type="ECO:0000256" key="3">
    <source>
        <dbReference type="ARBA" id="ARBA00023163"/>
    </source>
</evidence>
<dbReference type="Proteomes" id="UP000533639">
    <property type="component" value="Unassembled WGS sequence"/>
</dbReference>
<dbReference type="Gene3D" id="1.10.10.10">
    <property type="entry name" value="Winged helix-like DNA-binding domain superfamily/Winged helix DNA-binding domain"/>
    <property type="match status" value="1"/>
</dbReference>
<dbReference type="GO" id="GO:0003677">
    <property type="term" value="F:DNA binding"/>
    <property type="evidence" value="ECO:0007669"/>
    <property type="project" value="UniProtKB-KW"/>
</dbReference>
<proteinExistence type="predicted"/>
<evidence type="ECO:0000256" key="1">
    <source>
        <dbReference type="ARBA" id="ARBA00023015"/>
    </source>
</evidence>
<gene>
    <name evidence="5" type="ORF">FLAPXU55_03160</name>
</gene>
<dbReference type="RefSeq" id="WP_235992066.1">
    <property type="nucleotide sequence ID" value="NZ_CAIJDE010000048.1"/>
</dbReference>
<dbReference type="AlphaFoldDB" id="A0A9N8J580"/>
<feature type="domain" description="HTH hxlR-type" evidence="4">
    <location>
        <begin position="33"/>
        <end position="132"/>
    </location>
</feature>
<dbReference type="SUPFAM" id="SSF46785">
    <property type="entry name" value="Winged helix' DNA-binding domain"/>
    <property type="match status" value="1"/>
</dbReference>
<keyword evidence="2" id="KW-0238">DNA-binding</keyword>
<dbReference type="PANTHER" id="PTHR33204">
    <property type="entry name" value="TRANSCRIPTIONAL REGULATOR, MARR FAMILY"/>
    <property type="match status" value="1"/>
</dbReference>
<keyword evidence="3" id="KW-0804">Transcription</keyword>
<evidence type="ECO:0000256" key="2">
    <source>
        <dbReference type="ARBA" id="ARBA00023125"/>
    </source>
</evidence>
<comment type="caution">
    <text evidence="5">The sequence shown here is derived from an EMBL/GenBank/DDBJ whole genome shotgun (WGS) entry which is preliminary data.</text>
</comment>
<dbReference type="InterPro" id="IPR002577">
    <property type="entry name" value="HTH_HxlR"/>
</dbReference>
<organism evidence="5 6">
    <name type="scientific">Flavobacterium panici</name>
    <dbReference type="NCBI Taxonomy" id="2654843"/>
    <lineage>
        <taxon>Bacteria</taxon>
        <taxon>Pseudomonadati</taxon>
        <taxon>Bacteroidota</taxon>
        <taxon>Flavobacteriia</taxon>
        <taxon>Flavobacteriales</taxon>
        <taxon>Flavobacteriaceae</taxon>
        <taxon>Flavobacterium</taxon>
    </lineage>
</organism>
<evidence type="ECO:0000313" key="6">
    <source>
        <dbReference type="Proteomes" id="UP000533639"/>
    </source>
</evidence>
<keyword evidence="6" id="KW-1185">Reference proteome</keyword>
<dbReference type="InterPro" id="IPR036388">
    <property type="entry name" value="WH-like_DNA-bd_sf"/>
</dbReference>
<dbReference type="PROSITE" id="PS51118">
    <property type="entry name" value="HTH_HXLR"/>
    <property type="match status" value="1"/>
</dbReference>